<dbReference type="InterPro" id="IPR013201">
    <property type="entry name" value="Prot_inhib_I29"/>
</dbReference>
<name>A0A9J6CMK7_POLVA</name>
<dbReference type="InterPro" id="IPR038765">
    <property type="entry name" value="Papain-like_cys_pep_sf"/>
</dbReference>
<evidence type="ECO:0000313" key="4">
    <source>
        <dbReference type="Proteomes" id="UP001107558"/>
    </source>
</evidence>
<dbReference type="Pfam" id="PF08246">
    <property type="entry name" value="Inhibitor_I29"/>
    <property type="match status" value="1"/>
</dbReference>
<proteinExistence type="predicted"/>
<dbReference type="SMART" id="SM00848">
    <property type="entry name" value="Inhibitor_I29"/>
    <property type="match status" value="1"/>
</dbReference>
<dbReference type="AlphaFoldDB" id="A0A9J6CMK7"/>
<dbReference type="OrthoDB" id="7787088at2759"/>
<accession>A0A9J6CMK7</accession>
<evidence type="ECO:0000313" key="3">
    <source>
        <dbReference type="EMBL" id="KAG5682846.1"/>
    </source>
</evidence>
<protein>
    <recommendedName>
        <fullName evidence="2">Cathepsin propeptide inhibitor domain-containing protein</fullName>
    </recommendedName>
</protein>
<evidence type="ECO:0000259" key="2">
    <source>
        <dbReference type="SMART" id="SM00848"/>
    </source>
</evidence>
<keyword evidence="4" id="KW-1185">Reference proteome</keyword>
<keyword evidence="1" id="KW-0732">Signal</keyword>
<evidence type="ECO:0000256" key="1">
    <source>
        <dbReference type="SAM" id="SignalP"/>
    </source>
</evidence>
<dbReference type="Gene3D" id="1.10.287.2250">
    <property type="match status" value="1"/>
</dbReference>
<dbReference type="Proteomes" id="UP001107558">
    <property type="component" value="Chromosome 1"/>
</dbReference>
<gene>
    <name evidence="3" type="ORF">PVAND_012168</name>
</gene>
<comment type="caution">
    <text evidence="3">The sequence shown here is derived from an EMBL/GenBank/DDBJ whole genome shotgun (WGS) entry which is preliminary data.</text>
</comment>
<feature type="signal peptide" evidence="1">
    <location>
        <begin position="1"/>
        <end position="17"/>
    </location>
</feature>
<sequence>MKLFSFILLAFIVIVLAEKIEKKKAEKTVEEQWKDFKVDFKRKYSEKEDPMRFELFKETLDQIKEHNKKYASGKVDVPAYLNEFSDLTDDEKRKLLQTEQQ</sequence>
<organism evidence="3 4">
    <name type="scientific">Polypedilum vanderplanki</name>
    <name type="common">Sleeping chironomid midge</name>
    <dbReference type="NCBI Taxonomy" id="319348"/>
    <lineage>
        <taxon>Eukaryota</taxon>
        <taxon>Metazoa</taxon>
        <taxon>Ecdysozoa</taxon>
        <taxon>Arthropoda</taxon>
        <taxon>Hexapoda</taxon>
        <taxon>Insecta</taxon>
        <taxon>Pterygota</taxon>
        <taxon>Neoptera</taxon>
        <taxon>Endopterygota</taxon>
        <taxon>Diptera</taxon>
        <taxon>Nematocera</taxon>
        <taxon>Chironomoidea</taxon>
        <taxon>Chironomidae</taxon>
        <taxon>Chironominae</taxon>
        <taxon>Polypedilum</taxon>
        <taxon>Polypedilum</taxon>
    </lineage>
</organism>
<dbReference type="SUPFAM" id="SSF54001">
    <property type="entry name" value="Cysteine proteinases"/>
    <property type="match status" value="1"/>
</dbReference>
<dbReference type="EMBL" id="JADBJN010000001">
    <property type="protein sequence ID" value="KAG5682846.1"/>
    <property type="molecule type" value="Genomic_DNA"/>
</dbReference>
<reference evidence="3" key="1">
    <citation type="submission" date="2021-03" db="EMBL/GenBank/DDBJ databases">
        <title>Chromosome level genome of the anhydrobiotic midge Polypedilum vanderplanki.</title>
        <authorList>
            <person name="Yoshida Y."/>
            <person name="Kikawada T."/>
            <person name="Gusev O."/>
        </authorList>
    </citation>
    <scope>NUCLEOTIDE SEQUENCE</scope>
    <source>
        <strain evidence="3">NIAS01</strain>
        <tissue evidence="3">Whole body or cell culture</tissue>
    </source>
</reference>
<feature type="domain" description="Cathepsin propeptide inhibitor" evidence="2">
    <location>
        <begin position="33"/>
        <end position="92"/>
    </location>
</feature>
<feature type="chain" id="PRO_5039911215" description="Cathepsin propeptide inhibitor domain-containing protein" evidence="1">
    <location>
        <begin position="18"/>
        <end position="101"/>
    </location>
</feature>